<sequence length="596" mass="61481">MTTTAHPEKAPETAAWPTLDDRHAAAGRALLDWAAAADGELSRLCLVRGGRASGKSHLLAWFLAGAGTDQRTTVHATVPAAGLIADSVAWELGRQLGYGPLPPHRLLGRVAADARPLLLLLPDLHLAGRGPADHAPADPGTLVDELLVPLLELPHVRAVAETGTTDLLDATDPHVIDLGQAPWPDAAPPPAPSEEAPDADAAALLAAVPRTADGRARWDEAPPAARAHVLDAVLGTEGGGTAAGSLLADPGFLLHGSATAITAALRDPATVAPAGLRAIWDRAAPHLSGSADDDLARAAVLHAAALTTSATLTEYLRPLAERHLWTAVWAHHDVPAAAHSHLPHQDGTLLVADALGRLHRHDAGTGERTGVVPTPAGLRPFGLAAADPEAVLLFDGSGPLFPLTPDEEGPAGTVLGHIAAHHGTAALSSAPSRPTALGADGQSPTAVVGDAGGAVHVWSLTAYRPLPHSHRLHSVPVTAVTCLRLPDDDLTLVFSAALDGSIRLWETSGEPMAGPVEQRPALVTALAAADTPAGPLLAAAWNDAELHLWHLTSGTVRTLPLLYRCNALTLSPTGRLTLSGPDGLHTLQLALDRLWN</sequence>
<gene>
    <name evidence="1" type="ORF">AOB60_16920</name>
</gene>
<dbReference type="InterPro" id="IPR015943">
    <property type="entry name" value="WD40/YVTN_repeat-like_dom_sf"/>
</dbReference>
<proteinExistence type="predicted"/>
<dbReference type="SUPFAM" id="SSF101898">
    <property type="entry name" value="NHL repeat"/>
    <property type="match status" value="1"/>
</dbReference>
<evidence type="ECO:0000313" key="2">
    <source>
        <dbReference type="Proteomes" id="UP000236047"/>
    </source>
</evidence>
<accession>A0A2N8PMH4</accession>
<dbReference type="EMBL" id="LJSN01000002">
    <property type="protein sequence ID" value="PNE42200.1"/>
    <property type="molecule type" value="Genomic_DNA"/>
</dbReference>
<dbReference type="RefSeq" id="WP_102924042.1">
    <property type="nucleotide sequence ID" value="NZ_LJSN01000002.1"/>
</dbReference>
<name>A0A2N8PMH4_STRNR</name>
<comment type="caution">
    <text evidence="1">The sequence shown here is derived from an EMBL/GenBank/DDBJ whole genome shotgun (WGS) entry which is preliminary data.</text>
</comment>
<dbReference type="Proteomes" id="UP000236047">
    <property type="component" value="Unassembled WGS sequence"/>
</dbReference>
<keyword evidence="2" id="KW-1185">Reference proteome</keyword>
<dbReference type="AlphaFoldDB" id="A0A2N8PMH4"/>
<protein>
    <submittedName>
        <fullName evidence="1">Uncharacterized protein</fullName>
    </submittedName>
</protein>
<reference evidence="2" key="1">
    <citation type="submission" date="2015-09" db="EMBL/GenBank/DDBJ databases">
        <authorList>
            <person name="Graham D.E."/>
            <person name="Mahan K.M."/>
            <person name="Klingeman D.M."/>
            <person name="Fida T."/>
            <person name="Giannone R.J."/>
            <person name="Hettich R.L."/>
            <person name="Parry R.J."/>
            <person name="Spain J.C."/>
        </authorList>
    </citation>
    <scope>NUCLEOTIDE SEQUENCE [LARGE SCALE GENOMIC DNA]</scope>
    <source>
        <strain evidence="2">JCM 4701</strain>
    </source>
</reference>
<dbReference type="Gene3D" id="2.130.10.10">
    <property type="entry name" value="YVTN repeat-like/Quinoprotein amine dehydrogenase"/>
    <property type="match status" value="1"/>
</dbReference>
<organism evidence="1 2">
    <name type="scientific">Streptomyces noursei</name>
    <name type="common">Streptomyces albulus</name>
    <dbReference type="NCBI Taxonomy" id="1971"/>
    <lineage>
        <taxon>Bacteria</taxon>
        <taxon>Bacillati</taxon>
        <taxon>Actinomycetota</taxon>
        <taxon>Actinomycetes</taxon>
        <taxon>Kitasatosporales</taxon>
        <taxon>Streptomycetaceae</taxon>
        <taxon>Streptomyces</taxon>
    </lineage>
</organism>
<evidence type="ECO:0000313" key="1">
    <source>
        <dbReference type="EMBL" id="PNE42200.1"/>
    </source>
</evidence>